<evidence type="ECO:0000313" key="1">
    <source>
        <dbReference type="EMBL" id="KAH7926854.1"/>
    </source>
</evidence>
<reference evidence="1" key="1">
    <citation type="journal article" date="2021" name="New Phytol.">
        <title>Evolutionary innovations through gain and loss of genes in the ectomycorrhizal Boletales.</title>
        <authorList>
            <person name="Wu G."/>
            <person name="Miyauchi S."/>
            <person name="Morin E."/>
            <person name="Kuo A."/>
            <person name="Drula E."/>
            <person name="Varga T."/>
            <person name="Kohler A."/>
            <person name="Feng B."/>
            <person name="Cao Y."/>
            <person name="Lipzen A."/>
            <person name="Daum C."/>
            <person name="Hundley H."/>
            <person name="Pangilinan J."/>
            <person name="Johnson J."/>
            <person name="Barry K."/>
            <person name="LaButti K."/>
            <person name="Ng V."/>
            <person name="Ahrendt S."/>
            <person name="Min B."/>
            <person name="Choi I.G."/>
            <person name="Park H."/>
            <person name="Plett J.M."/>
            <person name="Magnuson J."/>
            <person name="Spatafora J.W."/>
            <person name="Nagy L.G."/>
            <person name="Henrissat B."/>
            <person name="Grigoriev I.V."/>
            <person name="Yang Z.L."/>
            <person name="Xu J."/>
            <person name="Martin F.M."/>
        </authorList>
    </citation>
    <scope>NUCLEOTIDE SEQUENCE</scope>
    <source>
        <strain evidence="1">KUC20120723A-06</strain>
    </source>
</reference>
<proteinExistence type="predicted"/>
<dbReference type="Proteomes" id="UP000790709">
    <property type="component" value="Unassembled WGS sequence"/>
</dbReference>
<keyword evidence="2" id="KW-1185">Reference proteome</keyword>
<protein>
    <submittedName>
        <fullName evidence="1">Uncharacterized protein</fullName>
    </submittedName>
</protein>
<sequence length="325" mass="35721">MPAPLHKTLQQPQLVDSAKFVGPETRSVCLYNIFIFPHVLDTTHEAAAAFKRPLLASEANRRFVEQCLAFILTLLCIFMSPRPILKRHPEPILYHQRPFPQPEPFPFAACSTVLLSPHVHFPPTPTLTSTFTTHSPTSYDRTPAIVPPNQCALPKRNERVLTGTSSPNTDRTGTPKARVHGEAKGSYFHPRAFEACAPEPSDNPSAQFHPPPLIPDVSSESDDSDGAAITPPDPLASPPISVHFAARHHDTPNPSIPRSHSQEEVDTALSFLPHPPSLVKEKERSIRRASSRARIAKGNRKEVRNTSAFAVPSLDFESEGCLGGF</sequence>
<name>A0ACB8BNF9_9AGAM</name>
<gene>
    <name evidence="1" type="ORF">BV22DRAFT_1032472</name>
</gene>
<dbReference type="EMBL" id="MU266376">
    <property type="protein sequence ID" value="KAH7926854.1"/>
    <property type="molecule type" value="Genomic_DNA"/>
</dbReference>
<comment type="caution">
    <text evidence="1">The sequence shown here is derived from an EMBL/GenBank/DDBJ whole genome shotgun (WGS) entry which is preliminary data.</text>
</comment>
<evidence type="ECO:0000313" key="2">
    <source>
        <dbReference type="Proteomes" id="UP000790709"/>
    </source>
</evidence>
<organism evidence="1 2">
    <name type="scientific">Leucogyrophana mollusca</name>
    <dbReference type="NCBI Taxonomy" id="85980"/>
    <lineage>
        <taxon>Eukaryota</taxon>
        <taxon>Fungi</taxon>
        <taxon>Dikarya</taxon>
        <taxon>Basidiomycota</taxon>
        <taxon>Agaricomycotina</taxon>
        <taxon>Agaricomycetes</taxon>
        <taxon>Agaricomycetidae</taxon>
        <taxon>Boletales</taxon>
        <taxon>Boletales incertae sedis</taxon>
        <taxon>Leucogyrophana</taxon>
    </lineage>
</organism>
<accession>A0ACB8BNF9</accession>